<keyword evidence="2" id="KW-1133">Transmembrane helix</keyword>
<dbReference type="SUPFAM" id="SSF110997">
    <property type="entry name" value="Sporulation related repeat"/>
    <property type="match status" value="1"/>
</dbReference>
<sequence>MDKPKKGNTITIKLNGETPPVREEPKIIEPEANIEPVTRVIKIDSKRKDSDVFLETAAAQESVDESFDWIIPESSENDIEEFKIVSSKPSKKSSLPKIASFSTNSKKKNGRPLGSIAISAIFAILIGTTIGVVMLKLVITGSPEKTVTEPTVVVDKAGTDKKPAAGKGTSLVLKQLTAYVIQGGNYSSKEGAKEVSTQITAKGIPSQLVEIGGKHLIFLGIADSIETAKSLSTQYKDKGVEGAFAKPLVVDEKKVSDISTKEKDFLDAVPTIYQTLSLATSSGLVTKAIPDESVKALAGIEEQLNASGIKNENVKNLKAELTSAVEKVKAYQKSKDAKSLNDAQQHLLNFLSYYYTM</sequence>
<comment type="caution">
    <text evidence="4">The sequence shown here is derived from an EMBL/GenBank/DDBJ whole genome shotgun (WGS) entry which is preliminary data.</text>
</comment>
<keyword evidence="5" id="KW-1185">Reference proteome</keyword>
<dbReference type="EMBL" id="JBJHQH010000004">
    <property type="protein sequence ID" value="MFK9091298.1"/>
    <property type="molecule type" value="Genomic_DNA"/>
</dbReference>
<keyword evidence="2" id="KW-0472">Membrane</keyword>
<evidence type="ECO:0000313" key="5">
    <source>
        <dbReference type="Proteomes" id="UP001623041"/>
    </source>
</evidence>
<reference evidence="4 5" key="1">
    <citation type="submission" date="2024-11" db="EMBL/GenBank/DDBJ databases">
        <authorList>
            <person name="Lucas J.A."/>
        </authorList>
    </citation>
    <scope>NUCLEOTIDE SEQUENCE [LARGE SCALE GENOMIC DNA]</scope>
    <source>
        <strain evidence="4 5">Z 5.4</strain>
    </source>
</reference>
<keyword evidence="2" id="KW-0812">Transmembrane</keyword>
<evidence type="ECO:0000259" key="3">
    <source>
        <dbReference type="PROSITE" id="PS51724"/>
    </source>
</evidence>
<gene>
    <name evidence="4" type="ORF">ACJEBI_07370</name>
</gene>
<dbReference type="PROSITE" id="PS51724">
    <property type="entry name" value="SPOR"/>
    <property type="match status" value="1"/>
</dbReference>
<dbReference type="InterPro" id="IPR007730">
    <property type="entry name" value="SPOR-like_dom"/>
</dbReference>
<dbReference type="Gene3D" id="3.30.70.1070">
    <property type="entry name" value="Sporulation related repeat"/>
    <property type="match status" value="1"/>
</dbReference>
<organism evidence="4 5">
    <name type="scientific">Bacillus salipaludis</name>
    <dbReference type="NCBI Taxonomy" id="2547811"/>
    <lineage>
        <taxon>Bacteria</taxon>
        <taxon>Bacillati</taxon>
        <taxon>Bacillota</taxon>
        <taxon>Bacilli</taxon>
        <taxon>Bacillales</taxon>
        <taxon>Bacillaceae</taxon>
        <taxon>Bacillus</taxon>
    </lineage>
</organism>
<accession>A0ABW8RDC7</accession>
<feature type="transmembrane region" description="Helical" evidence="2">
    <location>
        <begin position="116"/>
        <end position="139"/>
    </location>
</feature>
<name>A0ABW8RDC7_9BACI</name>
<feature type="domain" description="SPOR" evidence="3">
    <location>
        <begin position="173"/>
        <end position="252"/>
    </location>
</feature>
<protein>
    <submittedName>
        <fullName evidence="4">SPOR domain-containing protein</fullName>
    </submittedName>
</protein>
<evidence type="ECO:0000256" key="1">
    <source>
        <dbReference type="SAM" id="MobiDB-lite"/>
    </source>
</evidence>
<dbReference type="Proteomes" id="UP001623041">
    <property type="component" value="Unassembled WGS sequence"/>
</dbReference>
<feature type="region of interest" description="Disordered" evidence="1">
    <location>
        <begin position="1"/>
        <end position="23"/>
    </location>
</feature>
<evidence type="ECO:0000256" key="2">
    <source>
        <dbReference type="SAM" id="Phobius"/>
    </source>
</evidence>
<proteinExistence type="predicted"/>
<dbReference type="RefSeq" id="WP_406579968.1">
    <property type="nucleotide sequence ID" value="NZ_JBJHQH010000004.1"/>
</dbReference>
<dbReference type="InterPro" id="IPR036680">
    <property type="entry name" value="SPOR-like_sf"/>
</dbReference>
<evidence type="ECO:0000313" key="4">
    <source>
        <dbReference type="EMBL" id="MFK9091298.1"/>
    </source>
</evidence>
<dbReference type="Pfam" id="PF05036">
    <property type="entry name" value="SPOR"/>
    <property type="match status" value="1"/>
</dbReference>